<evidence type="ECO:0000256" key="1">
    <source>
        <dbReference type="SAM" id="MobiDB-lite"/>
    </source>
</evidence>
<name>A0A166TV06_9AGAM</name>
<evidence type="ECO:0000313" key="2">
    <source>
        <dbReference type="EMBL" id="KZP31019.1"/>
    </source>
</evidence>
<sequence length="502" mass="56594">MIVNYVISNIGDFGLYITESHYLLLSCLEDVSITVSQLFLARARWYVGQIGMEPKWSPGDLWRVVATCGISRVASPGITLMPHHSDLALSGFWRTTMRLVERVRSIFSPHQAPQKRTAPTCAHPSHLPMSISVPPILALIAKAGNLSLLWCLEPYEMLAVRVARGSNLSITLTDDSFEQAPGPRTQLFISVRDDLDLGTFPVLYESSLDIMLKKWNFYSKLFEHLEPIIPVTEDRRARKRDLQDRWLREILYIERILEAAVQWSYSAPCIEPCIPLLYFLAQEKISSDHSLENTEDLTILPDAIPILSIPVTEWISNDTGDRYWLNEDALDRVPELVKTVMELPRAAAKGFQPSTDDAKQAQSVLKALKSVQSAHLKLIKQQNEATKKAEREVKQAGNREAKRVSAEARKRRLAERPKGLRKELVTSRMSTRSLGPIEQLPAAAPPAKRPKRHHGAEPTPDMQSNTNAAVAQPIEFACMIQIYPNGCSRAKITKRDLRKLLL</sequence>
<reference evidence="2" key="1">
    <citation type="journal article" date="2016" name="Mol. Biol. Evol.">
        <title>Comparative Genomics of Early-Diverging Mushroom-Forming Fungi Provides Insights into the Origins of Lignocellulose Decay Capabilities.</title>
        <authorList>
            <person name="Nagy L.G."/>
            <person name="Riley R."/>
            <person name="Tritt A."/>
            <person name="Adam C."/>
            <person name="Daum C."/>
            <person name="Floudas D."/>
            <person name="Sun H."/>
            <person name="Yadav J.S."/>
            <person name="Pangilinan J."/>
            <person name="Larsson K.H."/>
            <person name="Matsuura K."/>
            <person name="Barry K."/>
            <person name="Labutti K."/>
            <person name="Kuo R."/>
            <person name="Ohm R.A."/>
            <person name="Bhattacharya S.S."/>
            <person name="Shirouzu T."/>
            <person name="Yoshinaga Y."/>
            <person name="Martin F.M."/>
            <person name="Grigoriev I.V."/>
            <person name="Hibbett D.S."/>
        </authorList>
    </citation>
    <scope>NUCLEOTIDE SEQUENCE [LARGE SCALE GENOMIC DNA]</scope>
    <source>
        <strain evidence="2">CBS 109695</strain>
    </source>
</reference>
<organism evidence="2">
    <name type="scientific">Athelia psychrophila</name>
    <dbReference type="NCBI Taxonomy" id="1759441"/>
    <lineage>
        <taxon>Eukaryota</taxon>
        <taxon>Fungi</taxon>
        <taxon>Dikarya</taxon>
        <taxon>Basidiomycota</taxon>
        <taxon>Agaricomycotina</taxon>
        <taxon>Agaricomycetes</taxon>
        <taxon>Agaricomycetidae</taxon>
        <taxon>Atheliales</taxon>
        <taxon>Atheliaceae</taxon>
        <taxon>Athelia</taxon>
    </lineage>
</organism>
<proteinExistence type="predicted"/>
<gene>
    <name evidence="2" type="ORF">FIBSPDRAFT_883717</name>
</gene>
<protein>
    <submittedName>
        <fullName evidence="2">Uncharacterized protein</fullName>
    </submittedName>
</protein>
<accession>A0A166TV06</accession>
<feature type="region of interest" description="Disordered" evidence="1">
    <location>
        <begin position="382"/>
        <end position="464"/>
    </location>
</feature>
<dbReference type="EMBL" id="KV417491">
    <property type="protein sequence ID" value="KZP31019.1"/>
    <property type="molecule type" value="Genomic_DNA"/>
</dbReference>
<feature type="compositionally biased region" description="Basic and acidic residues" evidence="1">
    <location>
        <begin position="385"/>
        <end position="425"/>
    </location>
</feature>
<dbReference type="AlphaFoldDB" id="A0A166TV06"/>